<dbReference type="EMBL" id="SDRB02006683">
    <property type="protein sequence ID" value="THG12270.1"/>
    <property type="molecule type" value="Genomic_DNA"/>
</dbReference>
<dbReference type="AlphaFoldDB" id="A0A4S4E867"/>
<protein>
    <recommendedName>
        <fullName evidence="1">Poly(A) RNA polymerase mitochondrial-like central palm domain-containing protein</fullName>
    </recommendedName>
</protein>
<evidence type="ECO:0000313" key="3">
    <source>
        <dbReference type="Proteomes" id="UP000306102"/>
    </source>
</evidence>
<dbReference type="Gene3D" id="2.60.40.10">
    <property type="entry name" value="Immunoglobulins"/>
    <property type="match status" value="1"/>
</dbReference>
<dbReference type="GO" id="GO:0031123">
    <property type="term" value="P:RNA 3'-end processing"/>
    <property type="evidence" value="ECO:0007669"/>
    <property type="project" value="TreeGrafter"/>
</dbReference>
<dbReference type="InterPro" id="IPR043519">
    <property type="entry name" value="NT_sf"/>
</dbReference>
<evidence type="ECO:0000259" key="1">
    <source>
        <dbReference type="Pfam" id="PF22600"/>
    </source>
</evidence>
<organism evidence="2 3">
    <name type="scientific">Camellia sinensis var. sinensis</name>
    <name type="common">China tea</name>
    <dbReference type="NCBI Taxonomy" id="542762"/>
    <lineage>
        <taxon>Eukaryota</taxon>
        <taxon>Viridiplantae</taxon>
        <taxon>Streptophyta</taxon>
        <taxon>Embryophyta</taxon>
        <taxon>Tracheophyta</taxon>
        <taxon>Spermatophyta</taxon>
        <taxon>Magnoliopsida</taxon>
        <taxon>eudicotyledons</taxon>
        <taxon>Gunneridae</taxon>
        <taxon>Pentapetalae</taxon>
        <taxon>asterids</taxon>
        <taxon>Ericales</taxon>
        <taxon>Theaceae</taxon>
        <taxon>Camellia</taxon>
    </lineage>
</organism>
<dbReference type="SUPFAM" id="SSF81631">
    <property type="entry name" value="PAP/OAS1 substrate-binding domain"/>
    <property type="match status" value="1"/>
</dbReference>
<feature type="domain" description="Poly(A) RNA polymerase mitochondrial-like central palm" evidence="1">
    <location>
        <begin position="289"/>
        <end position="389"/>
    </location>
</feature>
<dbReference type="STRING" id="542762.A0A4S4E867"/>
<dbReference type="SUPFAM" id="SSF81301">
    <property type="entry name" value="Nucleotidyltransferase"/>
    <property type="match status" value="1"/>
</dbReference>
<keyword evidence="3" id="KW-1185">Reference proteome</keyword>
<accession>A0A4S4E867</accession>
<evidence type="ECO:0000313" key="2">
    <source>
        <dbReference type="EMBL" id="THG12270.1"/>
    </source>
</evidence>
<dbReference type="InterPro" id="IPR054708">
    <property type="entry name" value="MTPAP-like_central"/>
</dbReference>
<comment type="caution">
    <text evidence="2">The sequence shown here is derived from an EMBL/GenBank/DDBJ whole genome shotgun (WGS) entry which is preliminary data.</text>
</comment>
<dbReference type="Gene3D" id="3.30.460.10">
    <property type="entry name" value="Beta Polymerase, domain 2"/>
    <property type="match status" value="1"/>
</dbReference>
<dbReference type="CDD" id="cd05402">
    <property type="entry name" value="NT_PAP_TUTase"/>
    <property type="match status" value="1"/>
</dbReference>
<reference evidence="2 3" key="1">
    <citation type="journal article" date="2018" name="Proc. Natl. Acad. Sci. U.S.A.">
        <title>Draft genome sequence of Camellia sinensis var. sinensis provides insights into the evolution of the tea genome and tea quality.</title>
        <authorList>
            <person name="Wei C."/>
            <person name="Yang H."/>
            <person name="Wang S."/>
            <person name="Zhao J."/>
            <person name="Liu C."/>
            <person name="Gao L."/>
            <person name="Xia E."/>
            <person name="Lu Y."/>
            <person name="Tai Y."/>
            <person name="She G."/>
            <person name="Sun J."/>
            <person name="Cao H."/>
            <person name="Tong W."/>
            <person name="Gao Q."/>
            <person name="Li Y."/>
            <person name="Deng W."/>
            <person name="Jiang X."/>
            <person name="Wang W."/>
            <person name="Chen Q."/>
            <person name="Zhang S."/>
            <person name="Li H."/>
            <person name="Wu J."/>
            <person name="Wang P."/>
            <person name="Li P."/>
            <person name="Shi C."/>
            <person name="Zheng F."/>
            <person name="Jian J."/>
            <person name="Huang B."/>
            <person name="Shan D."/>
            <person name="Shi M."/>
            <person name="Fang C."/>
            <person name="Yue Y."/>
            <person name="Li F."/>
            <person name="Li D."/>
            <person name="Wei S."/>
            <person name="Han B."/>
            <person name="Jiang C."/>
            <person name="Yin Y."/>
            <person name="Xia T."/>
            <person name="Zhang Z."/>
            <person name="Bennetzen J.L."/>
            <person name="Zhao S."/>
            <person name="Wan X."/>
        </authorList>
    </citation>
    <scope>NUCLEOTIDE SEQUENCE [LARGE SCALE GENOMIC DNA]</scope>
    <source>
        <strain evidence="3">cv. Shuchazao</strain>
        <tissue evidence="2">Leaf</tissue>
    </source>
</reference>
<dbReference type="PANTHER" id="PTHR12271:SF123">
    <property type="entry name" value="PROTEIN HESO1"/>
    <property type="match status" value="1"/>
</dbReference>
<dbReference type="Proteomes" id="UP000306102">
    <property type="component" value="Unassembled WGS sequence"/>
</dbReference>
<dbReference type="Gene3D" id="1.10.1410.10">
    <property type="match status" value="1"/>
</dbReference>
<name>A0A4S4E867_CAMSN</name>
<dbReference type="Pfam" id="PF22600">
    <property type="entry name" value="MTPAP-like_central"/>
    <property type="match status" value="1"/>
</dbReference>
<gene>
    <name evidence="2" type="ORF">TEA_002730</name>
</gene>
<proteinExistence type="predicted"/>
<dbReference type="PANTHER" id="PTHR12271">
    <property type="entry name" value="POLY A POLYMERASE CID PAP -RELATED"/>
    <property type="match status" value="1"/>
</dbReference>
<dbReference type="InterPro" id="IPR013783">
    <property type="entry name" value="Ig-like_fold"/>
</dbReference>
<dbReference type="GO" id="GO:0050265">
    <property type="term" value="F:RNA uridylyltransferase activity"/>
    <property type="evidence" value="ECO:0007669"/>
    <property type="project" value="TreeGrafter"/>
</dbReference>
<sequence length="598" mass="67784">MGHGRWVACRGLILSDQPKGFTNGFDIVHGWPQLKILKNFLVLFVPYQKTVYNITSPLLYGQNEFGVWEIFLPNNADGSSPIPHGSRVKIHMDTPSSSKVYFSFLVYVHTVKLSRWNLSLRPLLHNSSQLLVMVAISKAYANILTPEFLNDQLHQPASTLFSAKKMSAYSTLELTLSEILRVVNPLRDDRLARHQIINELRVVVQSVESLRVGFGRSSRGLVRMCSRISAAHAACAVSCSRHLRLRKGFRTCGCTQAIRAFHIQVVLVSPGFFQVQAFPKFSIIGSLPQGATVEPFGSFASDLFTRWGDLDISIDLPNGLYISSTGKRRTQTLLGDLLRPLRSRGQWRDLQFIASARVPILKFERNYLNISCDVSINNLSGQIKSKLLLWINEIDGCFRDMVLLTCVPALLPPLKEIYPRNIVDDLIGVRAVAERRIKDTCTENINKFRSNRSRRRNQIPLSELFISFLAKVEDPFEQPVNSARTVRSEQLTRISEAFRTTHRVLISGNQNRSSLITTLVGPQVSQFFPRTPLNNPIGYSRTQPQMHRAVHSPSPSRVQHHFQNTRVDRHPNNNIIAHRTVSASHRQGQQARRPRYDI</sequence>